<feature type="domain" description="FAD-binding" evidence="5">
    <location>
        <begin position="9"/>
        <end position="331"/>
    </location>
</feature>
<dbReference type="GO" id="GO:0004497">
    <property type="term" value="F:monooxygenase activity"/>
    <property type="evidence" value="ECO:0007669"/>
    <property type="project" value="UniProtKB-KW"/>
</dbReference>
<comment type="caution">
    <text evidence="6">The sequence shown here is derived from an EMBL/GenBank/DDBJ whole genome shotgun (WGS) entry which is preliminary data.</text>
</comment>
<sequence length="382" mass="42505">MASEMAEKEIAIIGCGPGGLMCAKLLTQFGFKNVKVYEAEPSPEYRNQGGSLDLKEDSGQYAMKLAGLHEKFLALSRPEGQHLKLADRDGSVLFNYEGSSETEMYNPEIDRNDLRKILLDAVNPNLIHWNHKLMKVEQQDGKNILTFESGKELVCDLVIGADGAWSKVRKLLTPIIPEYSGLSMVDMVIKDYDSTHLTNIFSKGLLFALSKNKGILVQRNGYGIVRIYATMRVDESWQKQTPIASGIDAKKLTLEQFEGWDGSLLDFIRLADEQSMVVRGIYQMPVDIDYSLKPGVVLIGDAAHVMSPFAGEGVNMALMDAAMIAEELCKQNKVDTATQVYYENMKERARPSMERSAANLNRFFNDEAPSTALPVFKRAAGQ</sequence>
<dbReference type="EMBL" id="JADGKB010000014">
    <property type="protein sequence ID" value="KAJ3260009.1"/>
    <property type="molecule type" value="Genomic_DNA"/>
</dbReference>
<accession>A0AAD5Y554</accession>
<keyword evidence="3" id="KW-0560">Oxidoreductase</keyword>
<evidence type="ECO:0000256" key="3">
    <source>
        <dbReference type="ARBA" id="ARBA00023002"/>
    </source>
</evidence>
<keyword evidence="4" id="KW-0503">Monooxygenase</keyword>
<name>A0AAD5Y554_9FUNG</name>
<evidence type="ECO:0000259" key="5">
    <source>
        <dbReference type="Pfam" id="PF01494"/>
    </source>
</evidence>
<gene>
    <name evidence="6" type="ORF">HK103_001519</name>
</gene>
<dbReference type="InterPro" id="IPR002938">
    <property type="entry name" value="FAD-bd"/>
</dbReference>
<dbReference type="PANTHER" id="PTHR46972">
    <property type="entry name" value="MONOOXYGENASE ASQM-RELATED"/>
    <property type="match status" value="1"/>
</dbReference>
<protein>
    <recommendedName>
        <fullName evidence="5">FAD-binding domain-containing protein</fullName>
    </recommendedName>
</protein>
<dbReference type="Pfam" id="PF01494">
    <property type="entry name" value="FAD_binding_3"/>
    <property type="match status" value="1"/>
</dbReference>
<dbReference type="AlphaFoldDB" id="A0AAD5Y554"/>
<dbReference type="SUPFAM" id="SSF51905">
    <property type="entry name" value="FAD/NAD(P)-binding domain"/>
    <property type="match status" value="1"/>
</dbReference>
<evidence type="ECO:0000256" key="1">
    <source>
        <dbReference type="ARBA" id="ARBA00022630"/>
    </source>
</evidence>
<keyword evidence="7" id="KW-1185">Reference proteome</keyword>
<dbReference type="PRINTS" id="PR00420">
    <property type="entry name" value="RNGMNOXGNASE"/>
</dbReference>
<dbReference type="PANTHER" id="PTHR46972:SF1">
    <property type="entry name" value="FAD DEPENDENT OXIDOREDUCTASE DOMAIN-CONTAINING PROTEIN"/>
    <property type="match status" value="1"/>
</dbReference>
<keyword evidence="2" id="KW-0274">FAD</keyword>
<organism evidence="6 7">
    <name type="scientific">Boothiomyces macroporosus</name>
    <dbReference type="NCBI Taxonomy" id="261099"/>
    <lineage>
        <taxon>Eukaryota</taxon>
        <taxon>Fungi</taxon>
        <taxon>Fungi incertae sedis</taxon>
        <taxon>Chytridiomycota</taxon>
        <taxon>Chytridiomycota incertae sedis</taxon>
        <taxon>Chytridiomycetes</taxon>
        <taxon>Rhizophydiales</taxon>
        <taxon>Terramycetaceae</taxon>
        <taxon>Boothiomyces</taxon>
    </lineage>
</organism>
<dbReference type="GO" id="GO:0071949">
    <property type="term" value="F:FAD binding"/>
    <property type="evidence" value="ECO:0007669"/>
    <property type="project" value="InterPro"/>
</dbReference>
<dbReference type="InterPro" id="IPR036188">
    <property type="entry name" value="FAD/NAD-bd_sf"/>
</dbReference>
<keyword evidence="1" id="KW-0285">Flavoprotein</keyword>
<evidence type="ECO:0000256" key="4">
    <source>
        <dbReference type="ARBA" id="ARBA00023033"/>
    </source>
</evidence>
<dbReference type="Gene3D" id="3.50.50.60">
    <property type="entry name" value="FAD/NAD(P)-binding domain"/>
    <property type="match status" value="1"/>
</dbReference>
<reference evidence="6" key="1">
    <citation type="submission" date="2020-05" db="EMBL/GenBank/DDBJ databases">
        <title>Phylogenomic resolution of chytrid fungi.</title>
        <authorList>
            <person name="Stajich J.E."/>
            <person name="Amses K."/>
            <person name="Simmons R."/>
            <person name="Seto K."/>
            <person name="Myers J."/>
            <person name="Bonds A."/>
            <person name="Quandt C.A."/>
            <person name="Barry K."/>
            <person name="Liu P."/>
            <person name="Grigoriev I."/>
            <person name="Longcore J.E."/>
            <person name="James T.Y."/>
        </authorList>
    </citation>
    <scope>NUCLEOTIDE SEQUENCE</scope>
    <source>
        <strain evidence="6">PLAUS21</strain>
    </source>
</reference>
<evidence type="ECO:0000256" key="2">
    <source>
        <dbReference type="ARBA" id="ARBA00022827"/>
    </source>
</evidence>
<evidence type="ECO:0000313" key="7">
    <source>
        <dbReference type="Proteomes" id="UP001210925"/>
    </source>
</evidence>
<evidence type="ECO:0000313" key="6">
    <source>
        <dbReference type="EMBL" id="KAJ3260009.1"/>
    </source>
</evidence>
<dbReference type="Proteomes" id="UP001210925">
    <property type="component" value="Unassembled WGS sequence"/>
</dbReference>
<proteinExistence type="predicted"/>